<evidence type="ECO:0000313" key="3">
    <source>
        <dbReference type="Proteomes" id="UP000297890"/>
    </source>
</evidence>
<dbReference type="InterPro" id="IPR009875">
    <property type="entry name" value="PilZ_domain"/>
</dbReference>
<organism evidence="2 3">
    <name type="scientific">Candidatus Macondimonas diazotrophica</name>
    <dbReference type="NCBI Taxonomy" id="2305248"/>
    <lineage>
        <taxon>Bacteria</taxon>
        <taxon>Pseudomonadati</taxon>
        <taxon>Pseudomonadota</taxon>
        <taxon>Gammaproteobacteria</taxon>
        <taxon>Chromatiales</taxon>
        <taxon>Ectothiorhodospiraceae</taxon>
        <taxon>Candidatus Macondimonas</taxon>
    </lineage>
</organism>
<reference evidence="2 3" key="1">
    <citation type="journal article" date="2019" name="ISME J.">
        <title>Candidatus Macondimonas diazotrophica, a novel gammaproteobacterial genus dominating crude-oil-contaminated coastal sediments.</title>
        <authorList>
            <person name="Karthikeyan S."/>
            <person name="Konstantinidis K."/>
        </authorList>
    </citation>
    <scope>NUCLEOTIDE SEQUENCE [LARGE SCALE GENOMIC DNA]</scope>
    <source>
        <strain evidence="2 3">KTK01</strain>
    </source>
</reference>
<dbReference type="EMBL" id="SRIO01000007">
    <property type="protein sequence ID" value="TFZ82758.1"/>
    <property type="molecule type" value="Genomic_DNA"/>
</dbReference>
<dbReference type="Pfam" id="PF07238">
    <property type="entry name" value="PilZ"/>
    <property type="match status" value="1"/>
</dbReference>
<comment type="caution">
    <text evidence="2">The sequence shown here is derived from an EMBL/GenBank/DDBJ whole genome shotgun (WGS) entry which is preliminary data.</text>
</comment>
<name>A0A4Z0FBA6_9GAMM</name>
<dbReference type="RefSeq" id="WP_135281745.1">
    <property type="nucleotide sequence ID" value="NZ_SRIO01000007.1"/>
</dbReference>
<feature type="domain" description="PilZ" evidence="1">
    <location>
        <begin position="14"/>
        <end position="105"/>
    </location>
</feature>
<evidence type="ECO:0000313" key="2">
    <source>
        <dbReference type="EMBL" id="TFZ82758.1"/>
    </source>
</evidence>
<gene>
    <name evidence="2" type="ORF">E4680_07315</name>
</gene>
<dbReference type="Proteomes" id="UP000297890">
    <property type="component" value="Unassembled WGS sequence"/>
</dbReference>
<sequence length="117" mass="12685">MADTSTSPGGILNIAIKDKAALYEAYMPFLRNGGLFYPTIKPYRIGDEVLLLLTLMDDSERIAVAGKVAWITPAGAQNRRRAGIGVQFSAKDEGATQKRIEVYLAGALNKDQPTLTL</sequence>
<dbReference type="AlphaFoldDB" id="A0A4Z0FBA6"/>
<evidence type="ECO:0000259" key="1">
    <source>
        <dbReference type="Pfam" id="PF07238"/>
    </source>
</evidence>
<protein>
    <submittedName>
        <fullName evidence="2">Pilus assembly protein PilZ</fullName>
    </submittedName>
</protein>
<dbReference type="Gene3D" id="2.40.10.220">
    <property type="entry name" value="predicted glycosyltransferase like domains"/>
    <property type="match status" value="1"/>
</dbReference>
<dbReference type="GO" id="GO:0035438">
    <property type="term" value="F:cyclic-di-GMP binding"/>
    <property type="evidence" value="ECO:0007669"/>
    <property type="project" value="InterPro"/>
</dbReference>
<dbReference type="OrthoDB" id="5296245at2"/>
<proteinExistence type="predicted"/>
<keyword evidence="3" id="KW-1185">Reference proteome</keyword>
<accession>A0A4Z0FBA6</accession>